<evidence type="ECO:0000256" key="1">
    <source>
        <dbReference type="SAM" id="Phobius"/>
    </source>
</evidence>
<reference evidence="2" key="1">
    <citation type="journal article" date="2023" name="Mol. Biol. Evol.">
        <title>Third-Generation Sequencing Reveals the Adaptive Role of the Epigenome in Three Deep-Sea Polychaetes.</title>
        <authorList>
            <person name="Perez M."/>
            <person name="Aroh O."/>
            <person name="Sun Y."/>
            <person name="Lan Y."/>
            <person name="Juniper S.K."/>
            <person name="Young C.R."/>
            <person name="Angers B."/>
            <person name="Qian P.Y."/>
        </authorList>
    </citation>
    <scope>NUCLEOTIDE SEQUENCE</scope>
    <source>
        <strain evidence="2">P08H-3</strain>
    </source>
</reference>
<evidence type="ECO:0000313" key="3">
    <source>
        <dbReference type="Proteomes" id="UP001208570"/>
    </source>
</evidence>
<feature type="transmembrane region" description="Helical" evidence="1">
    <location>
        <begin position="55"/>
        <end position="79"/>
    </location>
</feature>
<dbReference type="AlphaFoldDB" id="A0AAD9JCY5"/>
<name>A0AAD9JCY5_9ANNE</name>
<comment type="caution">
    <text evidence="2">The sequence shown here is derived from an EMBL/GenBank/DDBJ whole genome shotgun (WGS) entry which is preliminary data.</text>
</comment>
<dbReference type="EMBL" id="JAODUP010000388">
    <property type="protein sequence ID" value="KAK2150798.1"/>
    <property type="molecule type" value="Genomic_DNA"/>
</dbReference>
<dbReference type="Proteomes" id="UP001208570">
    <property type="component" value="Unassembled WGS sequence"/>
</dbReference>
<keyword evidence="1" id="KW-0472">Membrane</keyword>
<keyword evidence="1" id="KW-1133">Transmembrane helix</keyword>
<proteinExistence type="predicted"/>
<sequence length="141" mass="15133">MAAAPDTESDIVMPCLPSAYRGPAIVMVVGCSFGMLGAIPVSITMALGIRTSATIIGMGFVGFGMMLLLPGCCWCIIVHHNKYSTLRRRPRLGSSFKGQEETPALRDSNQSHYGVMVNEVSVVDRLPDKGQICDNNSHVCS</sequence>
<keyword evidence="3" id="KW-1185">Reference proteome</keyword>
<feature type="transmembrane region" description="Helical" evidence="1">
    <location>
        <begin position="24"/>
        <end position="49"/>
    </location>
</feature>
<accession>A0AAD9JCY5</accession>
<organism evidence="2 3">
    <name type="scientific">Paralvinella palmiformis</name>
    <dbReference type="NCBI Taxonomy" id="53620"/>
    <lineage>
        <taxon>Eukaryota</taxon>
        <taxon>Metazoa</taxon>
        <taxon>Spiralia</taxon>
        <taxon>Lophotrochozoa</taxon>
        <taxon>Annelida</taxon>
        <taxon>Polychaeta</taxon>
        <taxon>Sedentaria</taxon>
        <taxon>Canalipalpata</taxon>
        <taxon>Terebellida</taxon>
        <taxon>Terebelliformia</taxon>
        <taxon>Alvinellidae</taxon>
        <taxon>Paralvinella</taxon>
    </lineage>
</organism>
<keyword evidence="1" id="KW-0812">Transmembrane</keyword>
<evidence type="ECO:0000313" key="2">
    <source>
        <dbReference type="EMBL" id="KAK2150798.1"/>
    </source>
</evidence>
<gene>
    <name evidence="2" type="ORF">LSH36_388g00009</name>
</gene>
<protein>
    <submittedName>
        <fullName evidence="2">Uncharacterized protein</fullName>
    </submittedName>
</protein>